<dbReference type="GeneID" id="113462762"/>
<accession>A0A8B9ALI8</accession>
<reference evidence="1" key="1">
    <citation type="journal article" date="2019" name="Nat. Commun.">
        <title>Genome-wide association mapping of date palm fruit traits.</title>
        <authorList>
            <person name="Hazzouri K.M."/>
            <person name="Gros-Balthazard M."/>
            <person name="Flowers J.M."/>
            <person name="Copetti D."/>
            <person name="Lemansour A."/>
            <person name="Lebrun M."/>
            <person name="Masmoudi K."/>
            <person name="Ferrand S."/>
            <person name="Dhar M.I."/>
            <person name="Fresquez Z.A."/>
            <person name="Rosas U."/>
            <person name="Zhang J."/>
            <person name="Talag J."/>
            <person name="Lee S."/>
            <person name="Kudrna D."/>
            <person name="Powell R.F."/>
            <person name="Leitch I.J."/>
            <person name="Krueger R.R."/>
            <person name="Wing R.A."/>
            <person name="Amiri K.M.A."/>
            <person name="Purugganan M.D."/>
        </authorList>
    </citation>
    <scope>NUCLEOTIDE SEQUENCE [LARGE SCALE GENOMIC DNA]</scope>
    <source>
        <strain evidence="1">cv. Khalas</strain>
    </source>
</reference>
<dbReference type="Proteomes" id="UP000228380">
    <property type="component" value="Chromosome 7"/>
</dbReference>
<sequence length="100" mass="10959">MALMATTTIGPTITSQRIRPHFSRVRVNLNGEETEKAFDDVVSNLAHAAPPIPGFCRMKGGKLLQVFRRDHVAKFLIDELVGVTIGDSEKGTPLLNIIMS</sequence>
<dbReference type="AlphaFoldDB" id="A0A8B9ALI8"/>
<evidence type="ECO:0000313" key="1">
    <source>
        <dbReference type="Proteomes" id="UP000228380"/>
    </source>
</evidence>
<proteinExistence type="predicted"/>
<dbReference type="RefSeq" id="XP_038984164.1">
    <property type="nucleotide sequence ID" value="XM_039128236.1"/>
</dbReference>
<evidence type="ECO:0000313" key="2">
    <source>
        <dbReference type="RefSeq" id="XP_038984164.1"/>
    </source>
</evidence>
<keyword evidence="1" id="KW-1185">Reference proteome</keyword>
<reference evidence="2" key="2">
    <citation type="submission" date="2025-08" db="UniProtKB">
        <authorList>
            <consortium name="RefSeq"/>
        </authorList>
    </citation>
    <scope>IDENTIFICATION</scope>
    <source>
        <tissue evidence="2">Young leaves</tissue>
    </source>
</reference>
<name>A0A8B9ALI8_PHODC</name>
<protein>
    <submittedName>
        <fullName evidence="2">Uncharacterized protein LOC113462762 isoform X1</fullName>
    </submittedName>
</protein>
<organism evidence="1 2">
    <name type="scientific">Phoenix dactylifera</name>
    <name type="common">Date palm</name>
    <dbReference type="NCBI Taxonomy" id="42345"/>
    <lineage>
        <taxon>Eukaryota</taxon>
        <taxon>Viridiplantae</taxon>
        <taxon>Streptophyta</taxon>
        <taxon>Embryophyta</taxon>
        <taxon>Tracheophyta</taxon>
        <taxon>Spermatophyta</taxon>
        <taxon>Magnoliopsida</taxon>
        <taxon>Liliopsida</taxon>
        <taxon>Arecaceae</taxon>
        <taxon>Coryphoideae</taxon>
        <taxon>Phoeniceae</taxon>
        <taxon>Phoenix</taxon>
    </lineage>
</organism>
<gene>
    <name evidence="2" type="primary">LOC113462762</name>
</gene>
<dbReference type="KEGG" id="pda:113462762"/>